<gene>
    <name evidence="6" type="ORF">LUZ63_020742</name>
</gene>
<dbReference type="InterPro" id="IPR006140">
    <property type="entry name" value="D-isomer_DH_NAD-bd"/>
</dbReference>
<evidence type="ECO:0000256" key="1">
    <source>
        <dbReference type="ARBA" id="ARBA00023002"/>
    </source>
</evidence>
<dbReference type="Proteomes" id="UP001151287">
    <property type="component" value="Unassembled WGS sequence"/>
</dbReference>
<keyword evidence="2" id="KW-0520">NAD</keyword>
<dbReference type="PANTHER" id="PTHR10996:SF178">
    <property type="entry name" value="2-HYDROXYACID DEHYDROGENASE YGL185C-RELATED"/>
    <property type="match status" value="1"/>
</dbReference>
<dbReference type="EMBL" id="JAMQYH010000052">
    <property type="protein sequence ID" value="KAJ1684002.1"/>
    <property type="molecule type" value="Genomic_DNA"/>
</dbReference>
<dbReference type="InterPro" id="IPR029753">
    <property type="entry name" value="D-isomer_DH_CS"/>
</dbReference>
<evidence type="ECO:0000256" key="3">
    <source>
        <dbReference type="RuleBase" id="RU003719"/>
    </source>
</evidence>
<dbReference type="GO" id="GO:0030267">
    <property type="term" value="F:glyoxylate reductase (NADPH) activity"/>
    <property type="evidence" value="ECO:0007669"/>
    <property type="project" value="TreeGrafter"/>
</dbReference>
<dbReference type="Pfam" id="PF02826">
    <property type="entry name" value="2-Hacid_dh_C"/>
    <property type="match status" value="1"/>
</dbReference>
<feature type="domain" description="D-isomer specific 2-hydroxyacid dehydrogenase NAD-binding" evidence="5">
    <location>
        <begin position="108"/>
        <end position="274"/>
    </location>
</feature>
<dbReference type="CDD" id="cd12166">
    <property type="entry name" value="2-Hacid_dh_7"/>
    <property type="match status" value="1"/>
</dbReference>
<dbReference type="GO" id="GO:0051287">
    <property type="term" value="F:NAD binding"/>
    <property type="evidence" value="ECO:0007669"/>
    <property type="project" value="InterPro"/>
</dbReference>
<dbReference type="AlphaFoldDB" id="A0A9Q0C0L7"/>
<reference evidence="6" key="1">
    <citation type="journal article" date="2022" name="Cell">
        <title>Repeat-based holocentromeres influence genome architecture and karyotype evolution.</title>
        <authorList>
            <person name="Hofstatter P.G."/>
            <person name="Thangavel G."/>
            <person name="Lux T."/>
            <person name="Neumann P."/>
            <person name="Vondrak T."/>
            <person name="Novak P."/>
            <person name="Zhang M."/>
            <person name="Costa L."/>
            <person name="Castellani M."/>
            <person name="Scott A."/>
            <person name="Toegelov H."/>
            <person name="Fuchs J."/>
            <person name="Mata-Sucre Y."/>
            <person name="Dias Y."/>
            <person name="Vanzela A.L.L."/>
            <person name="Huettel B."/>
            <person name="Almeida C.C.S."/>
            <person name="Simkova H."/>
            <person name="Souza G."/>
            <person name="Pedrosa-Harand A."/>
            <person name="Macas J."/>
            <person name="Mayer K.F.X."/>
            <person name="Houben A."/>
            <person name="Marques A."/>
        </authorList>
    </citation>
    <scope>NUCLEOTIDE SEQUENCE</scope>
    <source>
        <strain evidence="6">RhyBre1mFocal</strain>
    </source>
</reference>
<accession>A0A9Q0C0L7</accession>
<dbReference type="SUPFAM" id="SSF52283">
    <property type="entry name" value="Formate/glycerate dehydrogenase catalytic domain-like"/>
    <property type="match status" value="1"/>
</dbReference>
<evidence type="ECO:0000256" key="2">
    <source>
        <dbReference type="ARBA" id="ARBA00023027"/>
    </source>
</evidence>
<dbReference type="InterPro" id="IPR036291">
    <property type="entry name" value="NAD(P)-bd_dom_sf"/>
</dbReference>
<dbReference type="GO" id="GO:0005829">
    <property type="term" value="C:cytosol"/>
    <property type="evidence" value="ECO:0007669"/>
    <property type="project" value="TreeGrafter"/>
</dbReference>
<protein>
    <recommendedName>
        <fullName evidence="8">Phosphoglycerate dehydrogenase</fullName>
    </recommendedName>
</protein>
<evidence type="ECO:0000259" key="4">
    <source>
        <dbReference type="Pfam" id="PF00389"/>
    </source>
</evidence>
<dbReference type="InterPro" id="IPR050223">
    <property type="entry name" value="D-isomer_2-hydroxyacid_DH"/>
</dbReference>
<dbReference type="PROSITE" id="PS00671">
    <property type="entry name" value="D_2_HYDROXYACID_DH_3"/>
    <property type="match status" value="1"/>
</dbReference>
<dbReference type="Pfam" id="PF00389">
    <property type="entry name" value="2-Hacid_dh"/>
    <property type="match status" value="1"/>
</dbReference>
<dbReference type="OrthoDB" id="298012at2759"/>
<keyword evidence="1 3" id="KW-0560">Oxidoreductase</keyword>
<dbReference type="SUPFAM" id="SSF51735">
    <property type="entry name" value="NAD(P)-binding Rossmann-fold domains"/>
    <property type="match status" value="1"/>
</dbReference>
<organism evidence="6 7">
    <name type="scientific">Rhynchospora breviuscula</name>
    <dbReference type="NCBI Taxonomy" id="2022672"/>
    <lineage>
        <taxon>Eukaryota</taxon>
        <taxon>Viridiplantae</taxon>
        <taxon>Streptophyta</taxon>
        <taxon>Embryophyta</taxon>
        <taxon>Tracheophyta</taxon>
        <taxon>Spermatophyta</taxon>
        <taxon>Magnoliopsida</taxon>
        <taxon>Liliopsida</taxon>
        <taxon>Poales</taxon>
        <taxon>Cyperaceae</taxon>
        <taxon>Cyperoideae</taxon>
        <taxon>Rhynchosporeae</taxon>
        <taxon>Rhynchospora</taxon>
    </lineage>
</organism>
<evidence type="ECO:0000313" key="6">
    <source>
        <dbReference type="EMBL" id="KAJ1684002.1"/>
    </source>
</evidence>
<name>A0A9Q0C0L7_9POAL</name>
<dbReference type="InterPro" id="IPR006139">
    <property type="entry name" value="D-isomer_2_OHA_DH_cat_dom"/>
</dbReference>
<dbReference type="Gene3D" id="3.40.50.720">
    <property type="entry name" value="NAD(P)-binding Rossmann-like Domain"/>
    <property type="match status" value="2"/>
</dbReference>
<proteinExistence type="inferred from homology"/>
<sequence length="310" mass="33742">MSEDRLVWAPFGADRVGGTPDGLVWETQRPGEDWTEPPASVADVRFWVPPYGFAARALTEQMVAAMPRLEVVQTLTAGVEHVAPYLPEGVTLCNARGVHDASTAELAVGLAIASLRGIPDYVREAEDRVWRQRVRPALADRRVLILGYGSIGEAIERRLVPFETEIVRVARTAREGVHGFDELPTLLPEVDVVVLVVPATEQTIGMVDAGFLAAMKDGALLVNVARGSIVDSDALLAELRTERISAALDVVDTEPMPPDHPLWGAPGLLLTPHEGGATDAMWPRAYRLVREQVRRYADGETLANRMSGAY</sequence>
<evidence type="ECO:0000313" key="7">
    <source>
        <dbReference type="Proteomes" id="UP001151287"/>
    </source>
</evidence>
<comment type="caution">
    <text evidence="6">The sequence shown here is derived from an EMBL/GenBank/DDBJ whole genome shotgun (WGS) entry which is preliminary data.</text>
</comment>
<evidence type="ECO:0000259" key="5">
    <source>
        <dbReference type="Pfam" id="PF02826"/>
    </source>
</evidence>
<comment type="similarity">
    <text evidence="3">Belongs to the D-isomer specific 2-hydroxyacid dehydrogenase family.</text>
</comment>
<evidence type="ECO:0008006" key="8">
    <source>
        <dbReference type="Google" id="ProtNLM"/>
    </source>
</evidence>
<keyword evidence="7" id="KW-1185">Reference proteome</keyword>
<dbReference type="GO" id="GO:0016618">
    <property type="term" value="F:hydroxypyruvate reductase [NAD(P)H] activity"/>
    <property type="evidence" value="ECO:0007669"/>
    <property type="project" value="TreeGrafter"/>
</dbReference>
<dbReference type="PANTHER" id="PTHR10996">
    <property type="entry name" value="2-HYDROXYACID DEHYDROGENASE-RELATED"/>
    <property type="match status" value="1"/>
</dbReference>
<feature type="domain" description="D-isomer specific 2-hydroxyacid dehydrogenase catalytic" evidence="4">
    <location>
        <begin position="55"/>
        <end position="306"/>
    </location>
</feature>